<dbReference type="SMART" id="SM00388">
    <property type="entry name" value="HisKA"/>
    <property type="match status" value="1"/>
</dbReference>
<dbReference type="PROSITE" id="PS01124">
    <property type="entry name" value="HTH_ARAC_FAMILY_2"/>
    <property type="match status" value="1"/>
</dbReference>
<sequence length="1301" mass="146305">MSPLNGTEVRSLDSYRVDPLTESWRWQRIKGLDGQALEIVAMTPDGRLGAIYSPNELHFYDGRTWQQEALPEDIEDQFISAFFISSRAHYCVVTTGAIYLFDGSAWIKVADEGLHRRVRDNIAETSDGILWIGLRSGLARLDPATAECEITPWRSAVMSVCEGPNKQSLWISTLPRGEVWECPLVEGNLAPVGDWILKKPGMQHEILAASLMRASDGRIWQINNHHNLPASFYDPETGEWESVNLSRIGGDNFDFSILETPDGAIWISSRGSLHILKNEEWKVYHSPEYPLPGARSTMVQDTSGAVSIIEEGGMNVRIDYGQTSGYSFNGLHFQDQTLEGDQLFISINNDVVQLSQESRNGIFHTSDETGVSHPGTLLVHPSGDWILAGSDQREAVISVYNGQKWEVYRFPEVALSFAHLAALKQPNGDIWLGCAQMEEEFPDYQGGIVVISRQKDGTYVSKHLQSPPFQFRNWSLVRGNGESVYSSENGIFQNTRSGAAPVELPDELRQKWIDQIAVDAAGDLWCAVWSQGIYRFSNGEWKQFTEADGLESSLTSFVITLNGTDPVATTREGHFRFDGQLWAPFMGIVEGLHRGSGRVVQGKDGSIWINRTHVDWYYRGQRTEPYAEDKKRGFRTVQYVPDNQAPDTLWITPPSELQRNTSLQFSWKGVDAWSRTPANKLQFSHRVDGGDWSPFTASTEVTLNELKGGKHVIEVVSRDSDFNVDPTPLRAEFTVVLPLWQQAWFVASLVAGILFLISVVVFFIRQRVKHMLEIEQVKMRVFTHLSHEIKTPLSLILGPVERLQNEISDSRHQHFLSLIKSNSQRLLFLINQLLDFRKFQLNRLEFKPQEGDFVPFIRSCLAVFDGWALEKKHTLKLETNLTGLVFAFDQELFHKIIDNVVNNSVKYTPRGGRITVRVAEVETPDGPPMGQIEVEDDGPGISTSEQEAIFEPFYRSADMDETEEGSGIGLAFVKEIVTAIHGTVSVISPVNPHDKERPGSCFQISFPLPGRKKTQDALNTQPVSSSDHVAPAVTAEQDQSVILLIEDNHDLREFIGGELRGAFQIEMATNGDEGFAKAQELIPDIVISDIVMPGKDGFETCRVLKKDPHTSHIPVILLTALRSEEHRLKAFNSGADDFITKPVSPEILRLKIRNLLSTQKRSRERVREQFVDDHRLAGLSGEDKVFVEKTETLVEEHMSEEQFDVNTLAEKMGFSRSAFYRKFSNLTDLSPAAFIRTKRLRRAALWLAEGGKPVSEIAYDVGFSDAGYFSRVFKDEYKCSPSAFARKKGGIDSQEEETARN</sequence>
<dbReference type="SMART" id="SM00448">
    <property type="entry name" value="REC"/>
    <property type="match status" value="1"/>
</dbReference>
<evidence type="ECO:0000256" key="1">
    <source>
        <dbReference type="ARBA" id="ARBA00000085"/>
    </source>
</evidence>
<feature type="domain" description="HTH araC/xylS-type" evidence="9">
    <location>
        <begin position="1188"/>
        <end position="1287"/>
    </location>
</feature>
<dbReference type="EC" id="2.7.13.3" evidence="2"/>
<evidence type="ECO:0000259" key="9">
    <source>
        <dbReference type="PROSITE" id="PS01124"/>
    </source>
</evidence>
<dbReference type="SUPFAM" id="SSF47384">
    <property type="entry name" value="Homodimeric domain of signal transducing histidine kinase"/>
    <property type="match status" value="1"/>
</dbReference>
<dbReference type="Gene3D" id="1.10.10.60">
    <property type="entry name" value="Homeodomain-like"/>
    <property type="match status" value="1"/>
</dbReference>
<dbReference type="InterPro" id="IPR001789">
    <property type="entry name" value="Sig_transdc_resp-reg_receiver"/>
</dbReference>
<dbReference type="GO" id="GO:0043565">
    <property type="term" value="F:sequence-specific DNA binding"/>
    <property type="evidence" value="ECO:0007669"/>
    <property type="project" value="InterPro"/>
</dbReference>
<keyword evidence="6" id="KW-0804">Transcription</keyword>
<dbReference type="InterPro" id="IPR004358">
    <property type="entry name" value="Sig_transdc_His_kin-like_C"/>
</dbReference>
<dbReference type="PANTHER" id="PTHR43547">
    <property type="entry name" value="TWO-COMPONENT HISTIDINE KINASE"/>
    <property type="match status" value="1"/>
</dbReference>
<dbReference type="InterPro" id="IPR018060">
    <property type="entry name" value="HTH_AraC"/>
</dbReference>
<dbReference type="Pfam" id="PF00072">
    <property type="entry name" value="Response_reg"/>
    <property type="match status" value="1"/>
</dbReference>
<evidence type="ECO:0000256" key="3">
    <source>
        <dbReference type="ARBA" id="ARBA00022553"/>
    </source>
</evidence>
<dbReference type="InterPro" id="IPR005467">
    <property type="entry name" value="His_kinase_dom"/>
</dbReference>
<gene>
    <name evidence="12" type="ORF">G0Q06_04315</name>
</gene>
<dbReference type="GO" id="GO:0003700">
    <property type="term" value="F:DNA-binding transcription factor activity"/>
    <property type="evidence" value="ECO:0007669"/>
    <property type="project" value="InterPro"/>
</dbReference>
<protein>
    <recommendedName>
        <fullName evidence="2">histidine kinase</fullName>
        <ecNumber evidence="2">2.7.13.3</ecNumber>
    </recommendedName>
</protein>
<dbReference type="PROSITE" id="PS00041">
    <property type="entry name" value="HTH_ARAC_FAMILY_1"/>
    <property type="match status" value="1"/>
</dbReference>
<dbReference type="PANTHER" id="PTHR43547:SF2">
    <property type="entry name" value="HYBRID SIGNAL TRANSDUCTION HISTIDINE KINASE C"/>
    <property type="match status" value="1"/>
</dbReference>
<evidence type="ECO:0000313" key="13">
    <source>
        <dbReference type="Proteomes" id="UP000478417"/>
    </source>
</evidence>
<dbReference type="Pfam" id="PF12833">
    <property type="entry name" value="HTH_18"/>
    <property type="match status" value="1"/>
</dbReference>
<dbReference type="InterPro" id="IPR036097">
    <property type="entry name" value="HisK_dim/P_sf"/>
</dbReference>
<dbReference type="CDD" id="cd00075">
    <property type="entry name" value="HATPase"/>
    <property type="match status" value="1"/>
</dbReference>
<evidence type="ECO:0000256" key="2">
    <source>
        <dbReference type="ARBA" id="ARBA00012438"/>
    </source>
</evidence>
<dbReference type="SUPFAM" id="SSF52172">
    <property type="entry name" value="CheY-like"/>
    <property type="match status" value="1"/>
</dbReference>
<dbReference type="InterPro" id="IPR018062">
    <property type="entry name" value="HTH_AraC-typ_CS"/>
</dbReference>
<feature type="domain" description="Histidine kinase" evidence="10">
    <location>
        <begin position="784"/>
        <end position="1010"/>
    </location>
</feature>
<dbReference type="InterPro" id="IPR015943">
    <property type="entry name" value="WD40/YVTN_repeat-like_dom_sf"/>
</dbReference>
<dbReference type="PROSITE" id="PS50109">
    <property type="entry name" value="HIS_KIN"/>
    <property type="match status" value="1"/>
</dbReference>
<dbReference type="Proteomes" id="UP000478417">
    <property type="component" value="Unassembled WGS sequence"/>
</dbReference>
<keyword evidence="8" id="KW-0812">Transmembrane</keyword>
<dbReference type="SUPFAM" id="SSF55874">
    <property type="entry name" value="ATPase domain of HSP90 chaperone/DNA topoisomerase II/histidine kinase"/>
    <property type="match status" value="1"/>
</dbReference>
<keyword evidence="4" id="KW-0805">Transcription regulation</keyword>
<dbReference type="InterPro" id="IPR003594">
    <property type="entry name" value="HATPase_dom"/>
</dbReference>
<feature type="domain" description="Response regulatory" evidence="11">
    <location>
        <begin position="1041"/>
        <end position="1156"/>
    </location>
</feature>
<dbReference type="SMART" id="SM00387">
    <property type="entry name" value="HATPase_c"/>
    <property type="match status" value="1"/>
</dbReference>
<proteinExistence type="predicted"/>
<keyword evidence="8" id="KW-1133">Transmembrane helix</keyword>
<name>A0A6B2M0V3_9BACT</name>
<dbReference type="Gene3D" id="3.40.50.2300">
    <property type="match status" value="1"/>
</dbReference>
<reference evidence="12 13" key="1">
    <citation type="submission" date="2020-02" db="EMBL/GenBank/DDBJ databases">
        <title>Albibacoteraceae fam. nov., the first described family within the subdivision 4 Verrucomicrobia.</title>
        <authorList>
            <person name="Xi F."/>
        </authorList>
    </citation>
    <scope>NUCLEOTIDE SEQUENCE [LARGE SCALE GENOMIC DNA]</scope>
    <source>
        <strain evidence="12 13">CK1056</strain>
    </source>
</reference>
<evidence type="ECO:0000256" key="7">
    <source>
        <dbReference type="PROSITE-ProRule" id="PRU00169"/>
    </source>
</evidence>
<dbReference type="SMART" id="SM00342">
    <property type="entry name" value="HTH_ARAC"/>
    <property type="match status" value="1"/>
</dbReference>
<organism evidence="12 13">
    <name type="scientific">Oceanipulchritudo coccoides</name>
    <dbReference type="NCBI Taxonomy" id="2706888"/>
    <lineage>
        <taxon>Bacteria</taxon>
        <taxon>Pseudomonadati</taxon>
        <taxon>Verrucomicrobiota</taxon>
        <taxon>Opitutia</taxon>
        <taxon>Puniceicoccales</taxon>
        <taxon>Oceanipulchritudinaceae</taxon>
        <taxon>Oceanipulchritudo</taxon>
    </lineage>
</organism>
<evidence type="ECO:0000256" key="8">
    <source>
        <dbReference type="SAM" id="Phobius"/>
    </source>
</evidence>
<dbReference type="EMBL" id="JAAGNX010000001">
    <property type="protein sequence ID" value="NDV61667.1"/>
    <property type="molecule type" value="Genomic_DNA"/>
</dbReference>
<accession>A0A6B2M0V3</accession>
<keyword evidence="5" id="KW-0238">DNA-binding</keyword>
<feature type="transmembrane region" description="Helical" evidence="8">
    <location>
        <begin position="743"/>
        <end position="764"/>
    </location>
</feature>
<keyword evidence="3 7" id="KW-0597">Phosphoprotein</keyword>
<evidence type="ECO:0000256" key="5">
    <source>
        <dbReference type="ARBA" id="ARBA00023125"/>
    </source>
</evidence>
<dbReference type="PRINTS" id="PR00344">
    <property type="entry name" value="BCTRLSENSOR"/>
</dbReference>
<comment type="caution">
    <text evidence="12">The sequence shown here is derived from an EMBL/GenBank/DDBJ whole genome shotgun (WGS) entry which is preliminary data.</text>
</comment>
<dbReference type="SUPFAM" id="SSF63829">
    <property type="entry name" value="Calcium-dependent phosphotriesterase"/>
    <property type="match status" value="2"/>
</dbReference>
<dbReference type="Gene3D" id="1.10.287.130">
    <property type="match status" value="1"/>
</dbReference>
<dbReference type="InterPro" id="IPR003661">
    <property type="entry name" value="HisK_dim/P_dom"/>
</dbReference>
<keyword evidence="13" id="KW-1185">Reference proteome</keyword>
<dbReference type="Gene3D" id="2.60.40.10">
    <property type="entry name" value="Immunoglobulins"/>
    <property type="match status" value="1"/>
</dbReference>
<keyword evidence="8" id="KW-0472">Membrane</keyword>
<dbReference type="Gene3D" id="3.30.565.10">
    <property type="entry name" value="Histidine kinase-like ATPase, C-terminal domain"/>
    <property type="match status" value="1"/>
</dbReference>
<dbReference type="PROSITE" id="PS50110">
    <property type="entry name" value="RESPONSE_REGULATORY"/>
    <property type="match status" value="1"/>
</dbReference>
<comment type="catalytic activity">
    <reaction evidence="1">
        <text>ATP + protein L-histidine = ADP + protein N-phospho-L-histidine.</text>
        <dbReference type="EC" id="2.7.13.3"/>
    </reaction>
</comment>
<evidence type="ECO:0000259" key="11">
    <source>
        <dbReference type="PROSITE" id="PS50110"/>
    </source>
</evidence>
<dbReference type="SUPFAM" id="SSF46689">
    <property type="entry name" value="Homeodomain-like"/>
    <property type="match status" value="2"/>
</dbReference>
<dbReference type="GO" id="GO:0000155">
    <property type="term" value="F:phosphorelay sensor kinase activity"/>
    <property type="evidence" value="ECO:0007669"/>
    <property type="project" value="InterPro"/>
</dbReference>
<evidence type="ECO:0000256" key="4">
    <source>
        <dbReference type="ARBA" id="ARBA00023015"/>
    </source>
</evidence>
<feature type="modified residue" description="4-aspartylphosphate" evidence="7">
    <location>
        <position position="1089"/>
    </location>
</feature>
<dbReference type="RefSeq" id="WP_163962808.1">
    <property type="nucleotide sequence ID" value="NZ_JAAGNX010000001.1"/>
</dbReference>
<evidence type="ECO:0000259" key="10">
    <source>
        <dbReference type="PROSITE" id="PS50109"/>
    </source>
</evidence>
<dbReference type="InterPro" id="IPR009057">
    <property type="entry name" value="Homeodomain-like_sf"/>
</dbReference>
<dbReference type="InterPro" id="IPR011006">
    <property type="entry name" value="CheY-like_superfamily"/>
</dbReference>
<dbReference type="CDD" id="cd00082">
    <property type="entry name" value="HisKA"/>
    <property type="match status" value="1"/>
</dbReference>
<dbReference type="InterPro" id="IPR036890">
    <property type="entry name" value="HATPase_C_sf"/>
</dbReference>
<evidence type="ECO:0000313" key="12">
    <source>
        <dbReference type="EMBL" id="NDV61667.1"/>
    </source>
</evidence>
<dbReference type="Pfam" id="PF00512">
    <property type="entry name" value="HisKA"/>
    <property type="match status" value="1"/>
</dbReference>
<evidence type="ECO:0000256" key="6">
    <source>
        <dbReference type="ARBA" id="ARBA00023163"/>
    </source>
</evidence>
<dbReference type="Pfam" id="PF02518">
    <property type="entry name" value="HATPase_c"/>
    <property type="match status" value="1"/>
</dbReference>
<dbReference type="InterPro" id="IPR013783">
    <property type="entry name" value="Ig-like_fold"/>
</dbReference>
<dbReference type="Gene3D" id="2.130.10.10">
    <property type="entry name" value="YVTN repeat-like/Quinoprotein amine dehydrogenase"/>
    <property type="match status" value="2"/>
</dbReference>